<dbReference type="InterPro" id="IPR003961">
    <property type="entry name" value="FN3_dom"/>
</dbReference>
<dbReference type="InterPro" id="IPR013783">
    <property type="entry name" value="Ig-like_fold"/>
</dbReference>
<gene>
    <name evidence="3" type="primary">CNTN4_2</name>
    <name evidence="3" type="ORF">XENORESO_004408</name>
</gene>
<dbReference type="PANTHER" id="PTHR26391:SF18">
    <property type="entry name" value="PROTEIN KINASE RECEPTOR TIE-1, PUTATIVE-RELATED"/>
    <property type="match status" value="1"/>
</dbReference>
<dbReference type="SMART" id="SM00060">
    <property type="entry name" value="FN3"/>
    <property type="match status" value="2"/>
</dbReference>
<feature type="domain" description="Fibronectin type-III" evidence="2">
    <location>
        <begin position="28"/>
        <end position="124"/>
    </location>
</feature>
<dbReference type="SUPFAM" id="SSF49265">
    <property type="entry name" value="Fibronectin type III"/>
    <property type="match status" value="1"/>
</dbReference>
<dbReference type="Gene3D" id="2.60.40.10">
    <property type="entry name" value="Immunoglobulins"/>
    <property type="match status" value="2"/>
</dbReference>
<dbReference type="CDD" id="cd00063">
    <property type="entry name" value="FN3"/>
    <property type="match status" value="2"/>
</dbReference>
<feature type="region of interest" description="Disordered" evidence="1">
    <location>
        <begin position="113"/>
        <end position="132"/>
    </location>
</feature>
<dbReference type="InterPro" id="IPR036116">
    <property type="entry name" value="FN3_sf"/>
</dbReference>
<keyword evidence="4" id="KW-1185">Reference proteome</keyword>
<dbReference type="PROSITE" id="PS50853">
    <property type="entry name" value="FN3"/>
    <property type="match status" value="2"/>
</dbReference>
<sequence length="248" mass="27182">MCTLWRRSIKANHHSGNLFMIIPEPGRAPTRIRGKSLSASEIEVSWKALPWNASKRRVLGYELRYWSRSEKEETASVQRTTGNQTSTVIGGLRGSTAYYISVRAYNTAGTGPASTTVNMTTKKPPPSQPPVKVKWNTSNSKIILNWEHVKALENESEVTGYKVLYKQNRHSRPSVMETNTTSVELALPTDEDYIIQIKPFGEGGDGSSSKQITIPKIPGPNAVGSASKVSTLSALSTIALSFTARTSL</sequence>
<evidence type="ECO:0000256" key="1">
    <source>
        <dbReference type="SAM" id="MobiDB-lite"/>
    </source>
</evidence>
<dbReference type="PANTHER" id="PTHR26391">
    <property type="entry name" value="INACTIVE TYROSINE-PROTEIN KINASE 7"/>
    <property type="match status" value="1"/>
</dbReference>
<comment type="caution">
    <text evidence="3">The sequence shown here is derived from an EMBL/GenBank/DDBJ whole genome shotgun (WGS) entry which is preliminary data.</text>
</comment>
<evidence type="ECO:0000313" key="3">
    <source>
        <dbReference type="EMBL" id="MEQ2276680.1"/>
    </source>
</evidence>
<protein>
    <submittedName>
        <fullName evidence="3">Contactin-4</fullName>
    </submittedName>
</protein>
<accession>A0ABV0X5M2</accession>
<reference evidence="3 4" key="1">
    <citation type="submission" date="2021-06" db="EMBL/GenBank/DDBJ databases">
        <authorList>
            <person name="Palmer J.M."/>
        </authorList>
    </citation>
    <scope>NUCLEOTIDE SEQUENCE [LARGE SCALE GENOMIC DNA]</scope>
    <source>
        <strain evidence="3 4">XR_2019</strain>
        <tissue evidence="3">Muscle</tissue>
    </source>
</reference>
<organism evidence="3 4">
    <name type="scientific">Xenotaenia resolanae</name>
    <dbReference type="NCBI Taxonomy" id="208358"/>
    <lineage>
        <taxon>Eukaryota</taxon>
        <taxon>Metazoa</taxon>
        <taxon>Chordata</taxon>
        <taxon>Craniata</taxon>
        <taxon>Vertebrata</taxon>
        <taxon>Euteleostomi</taxon>
        <taxon>Actinopterygii</taxon>
        <taxon>Neopterygii</taxon>
        <taxon>Teleostei</taxon>
        <taxon>Neoteleostei</taxon>
        <taxon>Acanthomorphata</taxon>
        <taxon>Ovalentaria</taxon>
        <taxon>Atherinomorphae</taxon>
        <taxon>Cyprinodontiformes</taxon>
        <taxon>Goodeidae</taxon>
        <taxon>Xenotaenia</taxon>
    </lineage>
</organism>
<evidence type="ECO:0000313" key="4">
    <source>
        <dbReference type="Proteomes" id="UP001444071"/>
    </source>
</evidence>
<dbReference type="Pfam" id="PF00041">
    <property type="entry name" value="fn3"/>
    <property type="match status" value="2"/>
</dbReference>
<feature type="domain" description="Fibronectin type-III" evidence="2">
    <location>
        <begin position="125"/>
        <end position="220"/>
    </location>
</feature>
<dbReference type="Proteomes" id="UP001444071">
    <property type="component" value="Unassembled WGS sequence"/>
</dbReference>
<name>A0ABV0X5M2_9TELE</name>
<dbReference type="EMBL" id="JAHRIM010090256">
    <property type="protein sequence ID" value="MEQ2276680.1"/>
    <property type="molecule type" value="Genomic_DNA"/>
</dbReference>
<proteinExistence type="predicted"/>
<evidence type="ECO:0000259" key="2">
    <source>
        <dbReference type="PROSITE" id="PS50853"/>
    </source>
</evidence>